<dbReference type="SUPFAM" id="SSF47384">
    <property type="entry name" value="Homodimeric domain of signal transducing histidine kinase"/>
    <property type="match status" value="1"/>
</dbReference>
<evidence type="ECO:0000256" key="11">
    <source>
        <dbReference type="ARBA" id="ARBA00022741"/>
    </source>
</evidence>
<dbReference type="CDD" id="cd00075">
    <property type="entry name" value="HATPase"/>
    <property type="match status" value="1"/>
</dbReference>
<evidence type="ECO:0000256" key="18">
    <source>
        <dbReference type="ARBA" id="ARBA00023012"/>
    </source>
</evidence>
<comment type="cofactor">
    <cofactor evidence="4">
        <name>a divalent metal cation</name>
        <dbReference type="ChEBI" id="CHEBI:60240"/>
    </cofactor>
</comment>
<comment type="cofactor">
    <cofactor evidence="3">
        <name>Mg(2+)</name>
        <dbReference type="ChEBI" id="CHEBI:18420"/>
    </cofactor>
</comment>
<evidence type="ECO:0000256" key="24">
    <source>
        <dbReference type="ARBA" id="ARBA00041776"/>
    </source>
</evidence>
<dbReference type="Gene3D" id="1.10.287.130">
    <property type="match status" value="1"/>
</dbReference>
<dbReference type="GO" id="GO:0005509">
    <property type="term" value="F:calcium ion binding"/>
    <property type="evidence" value="ECO:0007669"/>
    <property type="project" value="UniProtKB-ARBA"/>
</dbReference>
<evidence type="ECO:0000256" key="22">
    <source>
        <dbReference type="ARBA" id="ARBA00023211"/>
    </source>
</evidence>
<evidence type="ECO:0000256" key="13">
    <source>
        <dbReference type="ARBA" id="ARBA00022801"/>
    </source>
</evidence>
<evidence type="ECO:0000256" key="21">
    <source>
        <dbReference type="ARBA" id="ARBA00023136"/>
    </source>
</evidence>
<keyword evidence="17 26" id="KW-1133">Transmembrane helix</keyword>
<keyword evidence="21 26" id="KW-0472">Membrane</keyword>
<dbReference type="GO" id="GO:0005886">
    <property type="term" value="C:plasma membrane"/>
    <property type="evidence" value="ECO:0007669"/>
    <property type="project" value="UniProtKB-SubCell"/>
</dbReference>
<dbReference type="InterPro" id="IPR003660">
    <property type="entry name" value="HAMP_dom"/>
</dbReference>
<keyword evidence="15" id="KW-0460">Magnesium</keyword>
<dbReference type="PRINTS" id="PR00344">
    <property type="entry name" value="BCTRLSENSOR"/>
</dbReference>
<evidence type="ECO:0000256" key="25">
    <source>
        <dbReference type="SAM" id="MobiDB-lite"/>
    </source>
</evidence>
<evidence type="ECO:0000256" key="9">
    <source>
        <dbReference type="ARBA" id="ARBA00022679"/>
    </source>
</evidence>
<evidence type="ECO:0000256" key="12">
    <source>
        <dbReference type="ARBA" id="ARBA00022777"/>
    </source>
</evidence>
<dbReference type="CDD" id="cd06225">
    <property type="entry name" value="HAMP"/>
    <property type="match status" value="1"/>
</dbReference>
<dbReference type="PANTHER" id="PTHR44936:SF9">
    <property type="entry name" value="SENSOR PROTEIN CREC"/>
    <property type="match status" value="1"/>
</dbReference>
<evidence type="ECO:0000256" key="8">
    <source>
        <dbReference type="ARBA" id="ARBA00022553"/>
    </source>
</evidence>
<dbReference type="SUPFAM" id="SSF55874">
    <property type="entry name" value="ATPase domain of HSP90 chaperone/DNA topoisomerase II/histidine kinase"/>
    <property type="match status" value="1"/>
</dbReference>
<comment type="cofactor">
    <cofactor evidence="2">
        <name>Mn(2+)</name>
        <dbReference type="ChEBI" id="CHEBI:29035"/>
    </cofactor>
</comment>
<keyword evidence="30" id="KW-1185">Reference proteome</keyword>
<evidence type="ECO:0000256" key="5">
    <source>
        <dbReference type="ARBA" id="ARBA00004651"/>
    </source>
</evidence>
<dbReference type="RefSeq" id="WP_168447835.1">
    <property type="nucleotide sequence ID" value="NZ_JAAXOW010000003.1"/>
</dbReference>
<evidence type="ECO:0000313" key="30">
    <source>
        <dbReference type="Proteomes" id="UP000774283"/>
    </source>
</evidence>
<keyword evidence="22" id="KW-0464">Manganese</keyword>
<feature type="domain" description="HAMP" evidence="28">
    <location>
        <begin position="75"/>
        <end position="127"/>
    </location>
</feature>
<dbReference type="Proteomes" id="UP000774283">
    <property type="component" value="Unassembled WGS sequence"/>
</dbReference>
<feature type="transmembrane region" description="Helical" evidence="26">
    <location>
        <begin position="30"/>
        <end position="53"/>
    </location>
</feature>
<keyword evidence="12 29" id="KW-0418">Kinase</keyword>
<dbReference type="SUPFAM" id="SSF158472">
    <property type="entry name" value="HAMP domain-like"/>
    <property type="match status" value="1"/>
</dbReference>
<reference evidence="29 30" key="1">
    <citation type="submission" date="2020-04" db="EMBL/GenBank/DDBJ databases">
        <title>MicrobeNet Type strains.</title>
        <authorList>
            <person name="Nicholson A.C."/>
        </authorList>
    </citation>
    <scope>NUCLEOTIDE SEQUENCE [LARGE SCALE GENOMIC DNA]</scope>
    <source>
        <strain evidence="29 30">ATCC BAA-789</strain>
    </source>
</reference>
<evidence type="ECO:0000256" key="4">
    <source>
        <dbReference type="ARBA" id="ARBA00001968"/>
    </source>
</evidence>
<feature type="compositionally biased region" description="Low complexity" evidence="25">
    <location>
        <begin position="360"/>
        <end position="376"/>
    </location>
</feature>
<proteinExistence type="predicted"/>
<evidence type="ECO:0000256" key="23">
    <source>
        <dbReference type="ARBA" id="ARBA00040454"/>
    </source>
</evidence>
<accession>A0A9X5IT20</accession>
<evidence type="ECO:0000256" key="16">
    <source>
        <dbReference type="ARBA" id="ARBA00022912"/>
    </source>
</evidence>
<keyword evidence="7" id="KW-1003">Cell membrane</keyword>
<dbReference type="Gene3D" id="3.30.565.10">
    <property type="entry name" value="Histidine kinase-like ATPase, C-terminal domain"/>
    <property type="match status" value="1"/>
</dbReference>
<sequence length="410" mass="44128">MDQPRHGSIPRPHLPDVRPLDRFRSLKIKLGVLVVATNFLSVLVTWTGLQIGFGPTRTFPFAIVLSIAMTWLLAKGMTSPLREMRSAARAMADGDYTRRVRATSRDEVGQLAATFNSMAEDLATGDLQRRELIANVSHELRTPVAALQAQLENLVDGVTPATPAALGSALHQTERLTRLVTYLLDLSRIEAGATDLRPTPVNLQDFLDDAVDEVEMLEAGKQLEFVVDVHPENLTVALDRDRFQQVVLNLLHNAIRHSPYGSTIRLRARRRGDKVLVEVADEGPGIAPEDRERIFARFVHGTSPVQVGPGTAGGGTGIGLAIVRWAVALHGGHVEVVDSERGATFRVTLPAPQPGVRGLGRPATGPTPAVPAPEGTPRVDTAEVREEDEVDPDVRGTAPTAVTPPTAGGA</sequence>
<keyword evidence="11" id="KW-0547">Nucleotide-binding</keyword>
<feature type="compositionally biased region" description="Low complexity" evidence="25">
    <location>
        <begin position="395"/>
        <end position="410"/>
    </location>
</feature>
<feature type="region of interest" description="Disordered" evidence="25">
    <location>
        <begin position="351"/>
        <end position="410"/>
    </location>
</feature>
<gene>
    <name evidence="29" type="ORF">HF995_10985</name>
</gene>
<keyword evidence="9" id="KW-0808">Transferase</keyword>
<dbReference type="GO" id="GO:0004721">
    <property type="term" value="F:phosphoprotein phosphatase activity"/>
    <property type="evidence" value="ECO:0007669"/>
    <property type="project" value="UniProtKB-KW"/>
</dbReference>
<evidence type="ECO:0000259" key="28">
    <source>
        <dbReference type="PROSITE" id="PS50885"/>
    </source>
</evidence>
<evidence type="ECO:0000256" key="1">
    <source>
        <dbReference type="ARBA" id="ARBA00000085"/>
    </source>
</evidence>
<organism evidence="29 30">
    <name type="scientific">Sanguibacter hominis ATCC BAA-789</name>
    <dbReference type="NCBI Taxonomy" id="1312740"/>
    <lineage>
        <taxon>Bacteria</taxon>
        <taxon>Bacillati</taxon>
        <taxon>Actinomycetota</taxon>
        <taxon>Actinomycetes</taxon>
        <taxon>Micrococcales</taxon>
        <taxon>Sanguibacteraceae</taxon>
        <taxon>Sanguibacter</taxon>
    </lineage>
</organism>
<comment type="catalytic activity">
    <reaction evidence="1">
        <text>ATP + protein L-histidine = ADP + protein N-phospho-L-histidine.</text>
        <dbReference type="EC" id="2.7.13.3"/>
    </reaction>
</comment>
<evidence type="ECO:0000256" key="17">
    <source>
        <dbReference type="ARBA" id="ARBA00022989"/>
    </source>
</evidence>
<dbReference type="InterPro" id="IPR036890">
    <property type="entry name" value="HATPase_C_sf"/>
</dbReference>
<dbReference type="InterPro" id="IPR004358">
    <property type="entry name" value="Sig_transdc_His_kin-like_C"/>
</dbReference>
<dbReference type="SMART" id="SM00388">
    <property type="entry name" value="HisKA"/>
    <property type="match status" value="1"/>
</dbReference>
<dbReference type="GO" id="GO:0005524">
    <property type="term" value="F:ATP binding"/>
    <property type="evidence" value="ECO:0007669"/>
    <property type="project" value="UniProtKB-KW"/>
</dbReference>
<dbReference type="PROSITE" id="PS50109">
    <property type="entry name" value="HIS_KIN"/>
    <property type="match status" value="1"/>
</dbReference>
<dbReference type="FunFam" id="3.30.565.10:FF:000006">
    <property type="entry name" value="Sensor histidine kinase WalK"/>
    <property type="match status" value="1"/>
</dbReference>
<dbReference type="PANTHER" id="PTHR44936">
    <property type="entry name" value="SENSOR PROTEIN CREC"/>
    <property type="match status" value="1"/>
</dbReference>
<dbReference type="InterPro" id="IPR003594">
    <property type="entry name" value="HATPase_dom"/>
</dbReference>
<dbReference type="Pfam" id="PF00512">
    <property type="entry name" value="HisKA"/>
    <property type="match status" value="1"/>
</dbReference>
<dbReference type="Pfam" id="PF02518">
    <property type="entry name" value="HATPase_c"/>
    <property type="match status" value="1"/>
</dbReference>
<dbReference type="PROSITE" id="PS50885">
    <property type="entry name" value="HAMP"/>
    <property type="match status" value="1"/>
</dbReference>
<evidence type="ECO:0000256" key="20">
    <source>
        <dbReference type="ARBA" id="ARBA00023026"/>
    </source>
</evidence>
<evidence type="ECO:0000256" key="7">
    <source>
        <dbReference type="ARBA" id="ARBA00022475"/>
    </source>
</evidence>
<name>A0A9X5IT20_9MICO</name>
<dbReference type="InterPro" id="IPR003661">
    <property type="entry name" value="HisK_dim/P_dom"/>
</dbReference>
<dbReference type="InterPro" id="IPR050980">
    <property type="entry name" value="2C_sensor_his_kinase"/>
</dbReference>
<keyword evidence="14" id="KW-0067">ATP-binding</keyword>
<dbReference type="AlphaFoldDB" id="A0A9X5IT20"/>
<dbReference type="SMART" id="SM00387">
    <property type="entry name" value="HATPase_c"/>
    <property type="match status" value="1"/>
</dbReference>
<protein>
    <recommendedName>
        <fullName evidence="23">Signal transduction histidine-protein kinase/phosphatase MprB</fullName>
        <ecNumber evidence="6">2.7.13.3</ecNumber>
    </recommendedName>
    <alternativeName>
        <fullName evidence="24">Mycobacterial persistence regulator B</fullName>
    </alternativeName>
</protein>
<evidence type="ECO:0000256" key="15">
    <source>
        <dbReference type="ARBA" id="ARBA00022842"/>
    </source>
</evidence>
<keyword evidence="8" id="KW-0597">Phosphoprotein</keyword>
<evidence type="ECO:0000256" key="14">
    <source>
        <dbReference type="ARBA" id="ARBA00022840"/>
    </source>
</evidence>
<dbReference type="FunFam" id="1.10.287.130:FF:000001">
    <property type="entry name" value="Two-component sensor histidine kinase"/>
    <property type="match status" value="1"/>
</dbReference>
<dbReference type="Gene3D" id="6.10.340.10">
    <property type="match status" value="1"/>
</dbReference>
<feature type="transmembrane region" description="Helical" evidence="26">
    <location>
        <begin position="59"/>
        <end position="77"/>
    </location>
</feature>
<dbReference type="GO" id="GO:0000155">
    <property type="term" value="F:phosphorelay sensor kinase activity"/>
    <property type="evidence" value="ECO:0007669"/>
    <property type="project" value="InterPro"/>
</dbReference>
<evidence type="ECO:0000256" key="19">
    <source>
        <dbReference type="ARBA" id="ARBA00023016"/>
    </source>
</evidence>
<evidence type="ECO:0000313" key="29">
    <source>
        <dbReference type="EMBL" id="NKX93786.1"/>
    </source>
</evidence>
<keyword evidence="13" id="KW-0378">Hydrolase</keyword>
<dbReference type="InterPro" id="IPR005467">
    <property type="entry name" value="His_kinase_dom"/>
</dbReference>
<dbReference type="EMBL" id="JAAXOW010000003">
    <property type="protein sequence ID" value="NKX93786.1"/>
    <property type="molecule type" value="Genomic_DNA"/>
</dbReference>
<keyword evidence="19" id="KW-0346">Stress response</keyword>
<dbReference type="CDD" id="cd00082">
    <property type="entry name" value="HisKA"/>
    <property type="match status" value="1"/>
</dbReference>
<comment type="subcellular location">
    <subcellularLocation>
        <location evidence="5">Cell membrane</location>
        <topology evidence="5">Multi-pass membrane protein</topology>
    </subcellularLocation>
</comment>
<keyword evidence="10 26" id="KW-0812">Transmembrane</keyword>
<keyword evidence="16" id="KW-0904">Protein phosphatase</keyword>
<dbReference type="InterPro" id="IPR036097">
    <property type="entry name" value="HisK_dim/P_sf"/>
</dbReference>
<evidence type="ECO:0000256" key="26">
    <source>
        <dbReference type="SAM" id="Phobius"/>
    </source>
</evidence>
<keyword evidence="18" id="KW-0902">Two-component regulatory system</keyword>
<evidence type="ECO:0000259" key="27">
    <source>
        <dbReference type="PROSITE" id="PS50109"/>
    </source>
</evidence>
<feature type="domain" description="Histidine kinase" evidence="27">
    <location>
        <begin position="135"/>
        <end position="353"/>
    </location>
</feature>
<dbReference type="Pfam" id="PF00672">
    <property type="entry name" value="HAMP"/>
    <property type="match status" value="1"/>
</dbReference>
<comment type="caution">
    <text evidence="29">The sequence shown here is derived from an EMBL/GenBank/DDBJ whole genome shotgun (WGS) entry which is preliminary data.</text>
</comment>
<evidence type="ECO:0000256" key="10">
    <source>
        <dbReference type="ARBA" id="ARBA00022692"/>
    </source>
</evidence>
<keyword evidence="20" id="KW-0843">Virulence</keyword>
<dbReference type="SMART" id="SM00304">
    <property type="entry name" value="HAMP"/>
    <property type="match status" value="1"/>
</dbReference>
<evidence type="ECO:0000256" key="6">
    <source>
        <dbReference type="ARBA" id="ARBA00012438"/>
    </source>
</evidence>
<evidence type="ECO:0000256" key="2">
    <source>
        <dbReference type="ARBA" id="ARBA00001936"/>
    </source>
</evidence>
<dbReference type="EC" id="2.7.13.3" evidence="6"/>
<evidence type="ECO:0000256" key="3">
    <source>
        <dbReference type="ARBA" id="ARBA00001946"/>
    </source>
</evidence>